<keyword evidence="3" id="KW-1185">Reference proteome</keyword>
<keyword evidence="1" id="KW-0812">Transmembrane</keyword>
<keyword evidence="1" id="KW-0472">Membrane</keyword>
<protein>
    <submittedName>
        <fullName evidence="2">Uncharacterized protein</fullName>
    </submittedName>
</protein>
<feature type="transmembrane region" description="Helical" evidence="1">
    <location>
        <begin position="35"/>
        <end position="53"/>
    </location>
</feature>
<dbReference type="Proteomes" id="UP000807342">
    <property type="component" value="Unassembled WGS sequence"/>
</dbReference>
<evidence type="ECO:0000256" key="1">
    <source>
        <dbReference type="SAM" id="Phobius"/>
    </source>
</evidence>
<comment type="caution">
    <text evidence="2">The sequence shown here is derived from an EMBL/GenBank/DDBJ whole genome shotgun (WGS) entry which is preliminary data.</text>
</comment>
<evidence type="ECO:0000313" key="3">
    <source>
        <dbReference type="Proteomes" id="UP000807342"/>
    </source>
</evidence>
<gene>
    <name evidence="2" type="ORF">P691DRAFT_439513</name>
</gene>
<sequence length="90" mass="10034">MISGGDSKEKSPGLHRGSRRWNIRSGLMVLGGRKLTMAISTLLTGVFLFLFTTSRGGGCIGLFLHQWTYTKCHTCQALTSIMWTKHFQDV</sequence>
<dbReference type="EMBL" id="MU151539">
    <property type="protein sequence ID" value="KAF9442959.1"/>
    <property type="molecule type" value="Genomic_DNA"/>
</dbReference>
<reference evidence="2" key="1">
    <citation type="submission" date="2020-11" db="EMBL/GenBank/DDBJ databases">
        <authorList>
            <consortium name="DOE Joint Genome Institute"/>
            <person name="Ahrendt S."/>
            <person name="Riley R."/>
            <person name="Andreopoulos W."/>
            <person name="Labutti K."/>
            <person name="Pangilinan J."/>
            <person name="Ruiz-Duenas F.J."/>
            <person name="Barrasa J.M."/>
            <person name="Sanchez-Garcia M."/>
            <person name="Camarero S."/>
            <person name="Miyauchi S."/>
            <person name="Serrano A."/>
            <person name="Linde D."/>
            <person name="Babiker R."/>
            <person name="Drula E."/>
            <person name="Ayuso-Fernandez I."/>
            <person name="Pacheco R."/>
            <person name="Padilla G."/>
            <person name="Ferreira P."/>
            <person name="Barriuso J."/>
            <person name="Kellner H."/>
            <person name="Castanera R."/>
            <person name="Alfaro M."/>
            <person name="Ramirez L."/>
            <person name="Pisabarro A.G."/>
            <person name="Kuo A."/>
            <person name="Tritt A."/>
            <person name="Lipzen A."/>
            <person name="He G."/>
            <person name="Yan M."/>
            <person name="Ng V."/>
            <person name="Cullen D."/>
            <person name="Martin F."/>
            <person name="Rosso M.-N."/>
            <person name="Henrissat B."/>
            <person name="Hibbett D."/>
            <person name="Martinez A.T."/>
            <person name="Grigoriev I.V."/>
        </authorList>
    </citation>
    <scope>NUCLEOTIDE SEQUENCE</scope>
    <source>
        <strain evidence="2">MF-IS2</strain>
    </source>
</reference>
<name>A0A9P6BYS7_9AGAR</name>
<proteinExistence type="predicted"/>
<accession>A0A9P6BYS7</accession>
<keyword evidence="1" id="KW-1133">Transmembrane helix</keyword>
<evidence type="ECO:0000313" key="2">
    <source>
        <dbReference type="EMBL" id="KAF9442959.1"/>
    </source>
</evidence>
<dbReference type="AlphaFoldDB" id="A0A9P6BYS7"/>
<organism evidence="2 3">
    <name type="scientific">Macrolepiota fuliginosa MF-IS2</name>
    <dbReference type="NCBI Taxonomy" id="1400762"/>
    <lineage>
        <taxon>Eukaryota</taxon>
        <taxon>Fungi</taxon>
        <taxon>Dikarya</taxon>
        <taxon>Basidiomycota</taxon>
        <taxon>Agaricomycotina</taxon>
        <taxon>Agaricomycetes</taxon>
        <taxon>Agaricomycetidae</taxon>
        <taxon>Agaricales</taxon>
        <taxon>Agaricineae</taxon>
        <taxon>Agaricaceae</taxon>
        <taxon>Macrolepiota</taxon>
    </lineage>
</organism>